<evidence type="ECO:0000256" key="1">
    <source>
        <dbReference type="SAM" id="Phobius"/>
    </source>
</evidence>
<dbReference type="GeneID" id="6496399"/>
<accession>A0A0P9AGL2</accession>
<gene>
    <name evidence="2" type="primary">Dana\GF13560</name>
    <name evidence="2" type="synonym">dana_GLEANR_13573</name>
    <name evidence="2" type="ORF">GF13560</name>
</gene>
<reference evidence="2 3" key="1">
    <citation type="journal article" date="2007" name="Nature">
        <title>Evolution of genes and genomes on the Drosophila phylogeny.</title>
        <authorList>
            <consortium name="Drosophila 12 Genomes Consortium"/>
            <person name="Clark A.G."/>
            <person name="Eisen M.B."/>
            <person name="Smith D.R."/>
            <person name="Bergman C.M."/>
            <person name="Oliver B."/>
            <person name="Markow T.A."/>
            <person name="Kaufman T.C."/>
            <person name="Kellis M."/>
            <person name="Gelbart W."/>
            <person name="Iyer V.N."/>
            <person name="Pollard D.A."/>
            <person name="Sackton T.B."/>
            <person name="Larracuente A.M."/>
            <person name="Singh N.D."/>
            <person name="Abad J.P."/>
            <person name="Abt D.N."/>
            <person name="Adryan B."/>
            <person name="Aguade M."/>
            <person name="Akashi H."/>
            <person name="Anderson W.W."/>
            <person name="Aquadro C.F."/>
            <person name="Ardell D.H."/>
            <person name="Arguello R."/>
            <person name="Artieri C.G."/>
            <person name="Barbash D.A."/>
            <person name="Barker D."/>
            <person name="Barsanti P."/>
            <person name="Batterham P."/>
            <person name="Batzoglou S."/>
            <person name="Begun D."/>
            <person name="Bhutkar A."/>
            <person name="Blanco E."/>
            <person name="Bosak S.A."/>
            <person name="Bradley R.K."/>
            <person name="Brand A.D."/>
            <person name="Brent M.R."/>
            <person name="Brooks A.N."/>
            <person name="Brown R.H."/>
            <person name="Butlin R.K."/>
            <person name="Caggese C."/>
            <person name="Calvi B.R."/>
            <person name="Bernardo de Carvalho A."/>
            <person name="Caspi A."/>
            <person name="Castrezana S."/>
            <person name="Celniker S.E."/>
            <person name="Chang J.L."/>
            <person name="Chapple C."/>
            <person name="Chatterji S."/>
            <person name="Chinwalla A."/>
            <person name="Civetta A."/>
            <person name="Clifton S.W."/>
            <person name="Comeron J.M."/>
            <person name="Costello J.C."/>
            <person name="Coyne J.A."/>
            <person name="Daub J."/>
            <person name="David R.G."/>
            <person name="Delcher A.L."/>
            <person name="Delehaunty K."/>
            <person name="Do C.B."/>
            <person name="Ebling H."/>
            <person name="Edwards K."/>
            <person name="Eickbush T."/>
            <person name="Evans J.D."/>
            <person name="Filipski A."/>
            <person name="Findeiss S."/>
            <person name="Freyhult E."/>
            <person name="Fulton L."/>
            <person name="Fulton R."/>
            <person name="Garcia A.C."/>
            <person name="Gardiner A."/>
            <person name="Garfield D.A."/>
            <person name="Garvin B.E."/>
            <person name="Gibson G."/>
            <person name="Gilbert D."/>
            <person name="Gnerre S."/>
            <person name="Godfrey J."/>
            <person name="Good R."/>
            <person name="Gotea V."/>
            <person name="Gravely B."/>
            <person name="Greenberg A.J."/>
            <person name="Griffiths-Jones S."/>
            <person name="Gross S."/>
            <person name="Guigo R."/>
            <person name="Gustafson E.A."/>
            <person name="Haerty W."/>
            <person name="Hahn M.W."/>
            <person name="Halligan D.L."/>
            <person name="Halpern A.L."/>
            <person name="Halter G.M."/>
            <person name="Han M.V."/>
            <person name="Heger A."/>
            <person name="Hillier L."/>
            <person name="Hinrichs A.S."/>
            <person name="Holmes I."/>
            <person name="Hoskins R.A."/>
            <person name="Hubisz M.J."/>
            <person name="Hultmark D."/>
            <person name="Huntley M.A."/>
            <person name="Jaffe D.B."/>
            <person name="Jagadeeshan S."/>
            <person name="Jeck W.R."/>
            <person name="Johnson J."/>
            <person name="Jones C.D."/>
            <person name="Jordan W.C."/>
            <person name="Karpen G.H."/>
            <person name="Kataoka E."/>
            <person name="Keightley P.D."/>
            <person name="Kheradpour P."/>
            <person name="Kirkness E.F."/>
            <person name="Koerich L.B."/>
            <person name="Kristiansen K."/>
            <person name="Kudrna D."/>
            <person name="Kulathinal R.J."/>
            <person name="Kumar S."/>
            <person name="Kwok R."/>
            <person name="Lander E."/>
            <person name="Langley C.H."/>
            <person name="Lapoint R."/>
            <person name="Lazzaro B.P."/>
            <person name="Lee S.J."/>
            <person name="Levesque L."/>
            <person name="Li R."/>
            <person name="Lin C.F."/>
            <person name="Lin M.F."/>
            <person name="Lindblad-Toh K."/>
            <person name="Llopart A."/>
            <person name="Long M."/>
            <person name="Low L."/>
            <person name="Lozovsky E."/>
            <person name="Lu J."/>
            <person name="Luo M."/>
            <person name="Machado C.A."/>
            <person name="Makalowski W."/>
            <person name="Marzo M."/>
            <person name="Matsuda M."/>
            <person name="Matzkin L."/>
            <person name="McAllister B."/>
            <person name="McBride C.S."/>
            <person name="McKernan B."/>
            <person name="McKernan K."/>
            <person name="Mendez-Lago M."/>
            <person name="Minx P."/>
            <person name="Mollenhauer M.U."/>
            <person name="Montooth K."/>
            <person name="Mount S.M."/>
            <person name="Mu X."/>
            <person name="Myers E."/>
            <person name="Negre B."/>
            <person name="Newfeld S."/>
            <person name="Nielsen R."/>
            <person name="Noor M.A."/>
            <person name="O'Grady P."/>
            <person name="Pachter L."/>
            <person name="Papaceit M."/>
            <person name="Parisi M.J."/>
            <person name="Parisi M."/>
            <person name="Parts L."/>
            <person name="Pedersen J.S."/>
            <person name="Pesole G."/>
            <person name="Phillippy A.M."/>
            <person name="Ponting C.P."/>
            <person name="Pop M."/>
            <person name="Porcelli D."/>
            <person name="Powell J.R."/>
            <person name="Prohaska S."/>
            <person name="Pruitt K."/>
            <person name="Puig M."/>
            <person name="Quesneville H."/>
            <person name="Ram K.R."/>
            <person name="Rand D."/>
            <person name="Rasmussen M.D."/>
            <person name="Reed L.K."/>
            <person name="Reenan R."/>
            <person name="Reily A."/>
            <person name="Remington K.A."/>
            <person name="Rieger T.T."/>
            <person name="Ritchie M.G."/>
            <person name="Robin C."/>
            <person name="Rogers Y.H."/>
            <person name="Rohde C."/>
            <person name="Rozas J."/>
            <person name="Rubenfield M.J."/>
            <person name="Ruiz A."/>
            <person name="Russo S."/>
            <person name="Salzberg S.L."/>
            <person name="Sanchez-Gracia A."/>
            <person name="Saranga D.J."/>
            <person name="Sato H."/>
            <person name="Schaeffer S.W."/>
            <person name="Schatz M.C."/>
            <person name="Schlenke T."/>
            <person name="Schwartz R."/>
            <person name="Segarra C."/>
            <person name="Singh R.S."/>
            <person name="Sirot L."/>
            <person name="Sirota M."/>
            <person name="Sisneros N.B."/>
            <person name="Smith C.D."/>
            <person name="Smith T.F."/>
            <person name="Spieth J."/>
            <person name="Stage D.E."/>
            <person name="Stark A."/>
            <person name="Stephan W."/>
            <person name="Strausberg R.L."/>
            <person name="Strempel S."/>
            <person name="Sturgill D."/>
            <person name="Sutton G."/>
            <person name="Sutton G.G."/>
            <person name="Tao W."/>
            <person name="Teichmann S."/>
            <person name="Tobari Y.N."/>
            <person name="Tomimura Y."/>
            <person name="Tsolas J.M."/>
            <person name="Valente V.L."/>
            <person name="Venter E."/>
            <person name="Venter J.C."/>
            <person name="Vicario S."/>
            <person name="Vieira F.G."/>
            <person name="Vilella A.J."/>
            <person name="Villasante A."/>
            <person name="Walenz B."/>
            <person name="Wang J."/>
            <person name="Wasserman M."/>
            <person name="Watts T."/>
            <person name="Wilson D."/>
            <person name="Wilson R.K."/>
            <person name="Wing R.A."/>
            <person name="Wolfner M.F."/>
            <person name="Wong A."/>
            <person name="Wong G.K."/>
            <person name="Wu C.I."/>
            <person name="Wu G."/>
            <person name="Yamamoto D."/>
            <person name="Yang H.P."/>
            <person name="Yang S.P."/>
            <person name="Yorke J.A."/>
            <person name="Yoshida K."/>
            <person name="Zdobnov E."/>
            <person name="Zhang P."/>
            <person name="Zhang Y."/>
            <person name="Zimin A.V."/>
            <person name="Baldwin J."/>
            <person name="Abdouelleil A."/>
            <person name="Abdulkadir J."/>
            <person name="Abebe A."/>
            <person name="Abera B."/>
            <person name="Abreu J."/>
            <person name="Acer S.C."/>
            <person name="Aftuck L."/>
            <person name="Alexander A."/>
            <person name="An P."/>
            <person name="Anderson E."/>
            <person name="Anderson S."/>
            <person name="Arachi H."/>
            <person name="Azer M."/>
            <person name="Bachantsang P."/>
            <person name="Barry A."/>
            <person name="Bayul T."/>
            <person name="Berlin A."/>
            <person name="Bessette D."/>
            <person name="Bloom T."/>
            <person name="Blye J."/>
            <person name="Boguslavskiy L."/>
            <person name="Bonnet C."/>
            <person name="Boukhgalter B."/>
            <person name="Bourzgui I."/>
            <person name="Brown A."/>
            <person name="Cahill P."/>
            <person name="Channer S."/>
            <person name="Cheshatsang Y."/>
            <person name="Chuda L."/>
            <person name="Citroen M."/>
            <person name="Collymore A."/>
            <person name="Cooke P."/>
            <person name="Costello M."/>
            <person name="D'Aco K."/>
            <person name="Daza R."/>
            <person name="De Haan G."/>
            <person name="DeGray S."/>
            <person name="DeMaso C."/>
            <person name="Dhargay N."/>
            <person name="Dooley K."/>
            <person name="Dooley E."/>
            <person name="Doricent M."/>
            <person name="Dorje P."/>
            <person name="Dorjee K."/>
            <person name="Dupes A."/>
            <person name="Elong R."/>
            <person name="Falk J."/>
            <person name="Farina A."/>
            <person name="Faro S."/>
            <person name="Ferguson D."/>
            <person name="Fisher S."/>
            <person name="Foley C.D."/>
            <person name="Franke A."/>
            <person name="Friedrich D."/>
            <person name="Gadbois L."/>
            <person name="Gearin G."/>
            <person name="Gearin C.R."/>
            <person name="Giannoukos G."/>
            <person name="Goode T."/>
            <person name="Graham J."/>
            <person name="Grandbois E."/>
            <person name="Grewal S."/>
            <person name="Gyaltsen K."/>
            <person name="Hafez N."/>
            <person name="Hagos B."/>
            <person name="Hall J."/>
            <person name="Henson C."/>
            <person name="Hollinger A."/>
            <person name="Honan T."/>
            <person name="Huard M.D."/>
            <person name="Hughes L."/>
            <person name="Hurhula B."/>
            <person name="Husby M.E."/>
            <person name="Kamat A."/>
            <person name="Kanga B."/>
            <person name="Kashin S."/>
            <person name="Khazanovich D."/>
            <person name="Kisner P."/>
            <person name="Lance K."/>
            <person name="Lara M."/>
            <person name="Lee W."/>
            <person name="Lennon N."/>
            <person name="Letendre F."/>
            <person name="LeVine R."/>
            <person name="Lipovsky A."/>
            <person name="Liu X."/>
            <person name="Liu J."/>
            <person name="Liu S."/>
            <person name="Lokyitsang T."/>
            <person name="Lokyitsang Y."/>
            <person name="Lubonja R."/>
            <person name="Lui A."/>
            <person name="MacDonald P."/>
            <person name="Magnisalis V."/>
            <person name="Maru K."/>
            <person name="Matthews C."/>
            <person name="McCusker W."/>
            <person name="McDonough S."/>
            <person name="Mehta T."/>
            <person name="Meldrim J."/>
            <person name="Meneus L."/>
            <person name="Mihai O."/>
            <person name="Mihalev A."/>
            <person name="Mihova T."/>
            <person name="Mittelman R."/>
            <person name="Mlenga V."/>
            <person name="Montmayeur A."/>
            <person name="Mulrain L."/>
            <person name="Navidi A."/>
            <person name="Naylor J."/>
            <person name="Negash T."/>
            <person name="Nguyen T."/>
            <person name="Nguyen N."/>
            <person name="Nicol R."/>
            <person name="Norbu C."/>
            <person name="Norbu N."/>
            <person name="Novod N."/>
            <person name="O'Neill B."/>
            <person name="Osman S."/>
            <person name="Markiewicz E."/>
            <person name="Oyono O.L."/>
            <person name="Patti C."/>
            <person name="Phunkhang P."/>
            <person name="Pierre F."/>
            <person name="Priest M."/>
            <person name="Raghuraman S."/>
            <person name="Rege F."/>
            <person name="Reyes R."/>
            <person name="Rise C."/>
            <person name="Rogov P."/>
            <person name="Ross K."/>
            <person name="Ryan E."/>
            <person name="Settipalli S."/>
            <person name="Shea T."/>
            <person name="Sherpa N."/>
            <person name="Shi L."/>
            <person name="Shih D."/>
            <person name="Sparrow T."/>
            <person name="Spaulding J."/>
            <person name="Stalker J."/>
            <person name="Stange-Thomann N."/>
            <person name="Stavropoulos S."/>
            <person name="Stone C."/>
            <person name="Strader C."/>
            <person name="Tesfaye S."/>
            <person name="Thomson T."/>
            <person name="Thoulutsang Y."/>
            <person name="Thoulutsang D."/>
            <person name="Topham K."/>
            <person name="Topping I."/>
            <person name="Tsamla T."/>
            <person name="Vassiliev H."/>
            <person name="Vo A."/>
            <person name="Wangchuk T."/>
            <person name="Wangdi T."/>
            <person name="Weiand M."/>
            <person name="Wilkinson J."/>
            <person name="Wilson A."/>
            <person name="Yadav S."/>
            <person name="Young G."/>
            <person name="Yu Q."/>
            <person name="Zembek L."/>
            <person name="Zhong D."/>
            <person name="Zimmer A."/>
            <person name="Zwirko Z."/>
            <person name="Jaffe D.B."/>
            <person name="Alvarez P."/>
            <person name="Brockman W."/>
            <person name="Butler J."/>
            <person name="Chin C."/>
            <person name="Gnerre S."/>
            <person name="Grabherr M."/>
            <person name="Kleber M."/>
            <person name="Mauceli E."/>
            <person name="MacCallum I."/>
        </authorList>
    </citation>
    <scope>NUCLEOTIDE SEQUENCE [LARGE SCALE GENOMIC DNA]</scope>
    <source>
        <strain evidence="3">Tucson 14024-0371.13</strain>
    </source>
</reference>
<dbReference type="CTD" id="37657"/>
<keyword evidence="3" id="KW-1185">Reference proteome</keyword>
<evidence type="ECO:0000313" key="2">
    <source>
        <dbReference type="EMBL" id="KPU76958.1"/>
    </source>
</evidence>
<evidence type="ECO:0000313" key="3">
    <source>
        <dbReference type="Proteomes" id="UP000007801"/>
    </source>
</evidence>
<dbReference type="EMBL" id="CH902619">
    <property type="protein sequence ID" value="KPU76958.1"/>
    <property type="molecule type" value="Genomic_DNA"/>
</dbReference>
<proteinExistence type="predicted"/>
<keyword evidence="1" id="KW-1133">Transmembrane helix</keyword>
<organism evidence="2 3">
    <name type="scientific">Drosophila ananassae</name>
    <name type="common">Fruit fly</name>
    <dbReference type="NCBI Taxonomy" id="7217"/>
    <lineage>
        <taxon>Eukaryota</taxon>
        <taxon>Metazoa</taxon>
        <taxon>Ecdysozoa</taxon>
        <taxon>Arthropoda</taxon>
        <taxon>Hexapoda</taxon>
        <taxon>Insecta</taxon>
        <taxon>Pterygota</taxon>
        <taxon>Neoptera</taxon>
        <taxon>Endopterygota</taxon>
        <taxon>Diptera</taxon>
        <taxon>Brachycera</taxon>
        <taxon>Muscomorpha</taxon>
        <taxon>Ephydroidea</taxon>
        <taxon>Drosophilidae</taxon>
        <taxon>Drosophila</taxon>
        <taxon>Sophophora</taxon>
    </lineage>
</organism>
<name>A0A0P9AGL2_DROAN</name>
<feature type="transmembrane region" description="Helical" evidence="1">
    <location>
        <begin position="25"/>
        <end position="48"/>
    </location>
</feature>
<dbReference type="Proteomes" id="UP000007801">
    <property type="component" value="Unassembled WGS sequence"/>
</dbReference>
<protein>
    <submittedName>
        <fullName evidence="2">Uncharacterized protein, isoform B</fullName>
    </submittedName>
</protein>
<sequence>MMTGTDSDPLVEDGGLLPTQHRLALWHKIVFFMLGLISALIICVLVHLSNRLSADAEQKALQHFHEISSGRTGRRFGY</sequence>
<dbReference type="OrthoDB" id="288590at2759"/>
<keyword evidence="1" id="KW-0472">Membrane</keyword>
<dbReference type="AlphaFoldDB" id="A0A0P9AGL2"/>
<keyword evidence="1" id="KW-0812">Transmembrane</keyword>